<name>A0ABM1B321_LIMPO</name>
<reference evidence="6" key="1">
    <citation type="submission" date="2025-08" db="UniProtKB">
        <authorList>
            <consortium name="RefSeq"/>
        </authorList>
    </citation>
    <scope>IDENTIFICATION</scope>
    <source>
        <tissue evidence="6">Muscle</tissue>
    </source>
</reference>
<comment type="similarity">
    <text evidence="1 3">Belongs to the short-chain dehydrogenases/reductases (SDR) family.</text>
</comment>
<accession>A0ABM1B321</accession>
<dbReference type="PANTHER" id="PTHR24322">
    <property type="entry name" value="PKSB"/>
    <property type="match status" value="1"/>
</dbReference>
<evidence type="ECO:0000256" key="3">
    <source>
        <dbReference type="RuleBase" id="RU000363"/>
    </source>
</evidence>
<dbReference type="InterPro" id="IPR002347">
    <property type="entry name" value="SDR_fam"/>
</dbReference>
<keyword evidence="2" id="KW-0560">Oxidoreductase</keyword>
<dbReference type="InterPro" id="IPR036291">
    <property type="entry name" value="NAD(P)-bd_dom_sf"/>
</dbReference>
<dbReference type="PRINTS" id="PR00081">
    <property type="entry name" value="GDHRDH"/>
</dbReference>
<sequence>MEFITIIGKAWGTILQALIARIYFIIRIILPSPRKCIEGDVVLITGSGHGLGRQLAILSANLGATVVLWDIQKSTCESVAKEIEANGGKAYAYECDVSDLQKVEQQAKKVQEEVGDVTILINNAGVIHVDPLLNLNSQNIKRTFEVNVFSHFWTIQQFLPRMLERKKGHIVAISSAAGVIGSPYLTDYAASKHGVIGLMSSLREELFVSDKEQCIRLTTICPVLFDSGFVKRPHSRFPTILPVLTVNKVAQGALDGILREKNIVVLPSWVGYFFSWSRIFPDSIFLSIQRFLEHYPLPTIKTN</sequence>
<dbReference type="CDD" id="cd05339">
    <property type="entry name" value="17beta-HSDXI-like_SDR_c"/>
    <property type="match status" value="1"/>
</dbReference>
<feature type="coiled-coil region" evidence="4">
    <location>
        <begin position="93"/>
        <end position="120"/>
    </location>
</feature>
<evidence type="ECO:0000256" key="1">
    <source>
        <dbReference type="ARBA" id="ARBA00006484"/>
    </source>
</evidence>
<dbReference type="SUPFAM" id="SSF51735">
    <property type="entry name" value="NAD(P)-binding Rossmann-fold domains"/>
    <property type="match status" value="1"/>
</dbReference>
<gene>
    <name evidence="6" type="primary">LOC106458784</name>
</gene>
<dbReference type="InterPro" id="IPR020904">
    <property type="entry name" value="Sc_DH/Rdtase_CS"/>
</dbReference>
<dbReference type="Pfam" id="PF00106">
    <property type="entry name" value="adh_short"/>
    <property type="match status" value="1"/>
</dbReference>
<protein>
    <submittedName>
        <fullName evidence="6">17-beta-hydroxysteroid dehydrogenase 13-like isoform X1</fullName>
    </submittedName>
</protein>
<dbReference type="RefSeq" id="XP_013773787.1">
    <property type="nucleotide sequence ID" value="XM_013918333.2"/>
</dbReference>
<evidence type="ECO:0000313" key="6">
    <source>
        <dbReference type="RefSeq" id="XP_013773787.1"/>
    </source>
</evidence>
<evidence type="ECO:0000256" key="4">
    <source>
        <dbReference type="SAM" id="Coils"/>
    </source>
</evidence>
<proteinExistence type="inferred from homology"/>
<dbReference type="PANTHER" id="PTHR24322:SF736">
    <property type="entry name" value="RETINOL DEHYDROGENASE 10"/>
    <property type="match status" value="1"/>
</dbReference>
<keyword evidence="4" id="KW-0175">Coiled coil</keyword>
<evidence type="ECO:0000256" key="2">
    <source>
        <dbReference type="ARBA" id="ARBA00023002"/>
    </source>
</evidence>
<dbReference type="PROSITE" id="PS00061">
    <property type="entry name" value="ADH_SHORT"/>
    <property type="match status" value="1"/>
</dbReference>
<dbReference type="GeneID" id="106458784"/>
<keyword evidence="5" id="KW-1185">Reference proteome</keyword>
<dbReference type="PRINTS" id="PR00080">
    <property type="entry name" value="SDRFAMILY"/>
</dbReference>
<evidence type="ECO:0000313" key="5">
    <source>
        <dbReference type="Proteomes" id="UP000694941"/>
    </source>
</evidence>
<dbReference type="Proteomes" id="UP000694941">
    <property type="component" value="Unplaced"/>
</dbReference>
<dbReference type="Gene3D" id="3.40.50.720">
    <property type="entry name" value="NAD(P)-binding Rossmann-like Domain"/>
    <property type="match status" value="1"/>
</dbReference>
<organism evidence="5 6">
    <name type="scientific">Limulus polyphemus</name>
    <name type="common">Atlantic horseshoe crab</name>
    <dbReference type="NCBI Taxonomy" id="6850"/>
    <lineage>
        <taxon>Eukaryota</taxon>
        <taxon>Metazoa</taxon>
        <taxon>Ecdysozoa</taxon>
        <taxon>Arthropoda</taxon>
        <taxon>Chelicerata</taxon>
        <taxon>Merostomata</taxon>
        <taxon>Xiphosura</taxon>
        <taxon>Limulidae</taxon>
        <taxon>Limulus</taxon>
    </lineage>
</organism>